<sequence>MAQETIGAKLFTVMTYDPETGEASRVFSNMADAYPVSGTKPLNPTHWTQVVINEQRNFVANDYEGVKAVFSDHELIRSLGCESVINIPIVVAGNVRGTVNCLDLAGQYTTERIAAAESLKLAGVACLLFQKQFQTKEASNG</sequence>
<dbReference type="InterPro" id="IPR029016">
    <property type="entry name" value="GAF-like_dom_sf"/>
</dbReference>
<dbReference type="EMBL" id="VAFL01000013">
    <property type="protein sequence ID" value="TKW65495.1"/>
    <property type="molecule type" value="Genomic_DNA"/>
</dbReference>
<proteinExistence type="predicted"/>
<dbReference type="Proteomes" id="UP000315344">
    <property type="component" value="Unassembled WGS sequence"/>
</dbReference>
<protein>
    <submittedName>
        <fullName evidence="1">GAF domain-containing protein</fullName>
    </submittedName>
</protein>
<accession>A0A533I419</accession>
<evidence type="ECO:0000313" key="1">
    <source>
        <dbReference type="EMBL" id="TKW65495.1"/>
    </source>
</evidence>
<gene>
    <name evidence="1" type="ORF">DI616_14765</name>
</gene>
<dbReference type="Gene3D" id="3.30.450.40">
    <property type="match status" value="1"/>
</dbReference>
<name>A0A533I419_PARDE</name>
<organism evidence="1 2">
    <name type="scientific">Paracoccus denitrificans</name>
    <dbReference type="NCBI Taxonomy" id="266"/>
    <lineage>
        <taxon>Bacteria</taxon>
        <taxon>Pseudomonadati</taxon>
        <taxon>Pseudomonadota</taxon>
        <taxon>Alphaproteobacteria</taxon>
        <taxon>Rhodobacterales</taxon>
        <taxon>Paracoccaceae</taxon>
        <taxon>Paracoccus</taxon>
    </lineage>
</organism>
<comment type="caution">
    <text evidence="1">The sequence shown here is derived from an EMBL/GenBank/DDBJ whole genome shotgun (WGS) entry which is preliminary data.</text>
</comment>
<dbReference type="SUPFAM" id="SSF55781">
    <property type="entry name" value="GAF domain-like"/>
    <property type="match status" value="1"/>
</dbReference>
<evidence type="ECO:0000313" key="2">
    <source>
        <dbReference type="Proteomes" id="UP000315344"/>
    </source>
</evidence>
<reference evidence="1 2" key="1">
    <citation type="journal article" date="2017" name="Nat. Commun.">
        <title>In situ click chemistry generation of cyclooxygenase-2 inhibitors.</title>
        <authorList>
            <person name="Bhardwaj A."/>
            <person name="Kaur J."/>
            <person name="Wuest M."/>
            <person name="Wuest F."/>
        </authorList>
    </citation>
    <scope>NUCLEOTIDE SEQUENCE [LARGE SCALE GENOMIC DNA]</scope>
    <source>
        <strain evidence="1">S2_012_000_R3_94</strain>
    </source>
</reference>
<dbReference type="AlphaFoldDB" id="A0A533I419"/>